<proteinExistence type="predicted"/>
<keyword evidence="2" id="KW-1185">Reference proteome</keyword>
<dbReference type="EMBL" id="BPLR01009554">
    <property type="protein sequence ID" value="GIY32833.1"/>
    <property type="molecule type" value="Genomic_DNA"/>
</dbReference>
<dbReference type="AlphaFoldDB" id="A0AAV4SEQ2"/>
<accession>A0AAV4SEQ2</accession>
<evidence type="ECO:0000313" key="1">
    <source>
        <dbReference type="EMBL" id="GIY32833.1"/>
    </source>
</evidence>
<organism evidence="1 2">
    <name type="scientific">Caerostris extrusa</name>
    <name type="common">Bark spider</name>
    <name type="synonym">Caerostris bankana</name>
    <dbReference type="NCBI Taxonomy" id="172846"/>
    <lineage>
        <taxon>Eukaryota</taxon>
        <taxon>Metazoa</taxon>
        <taxon>Ecdysozoa</taxon>
        <taxon>Arthropoda</taxon>
        <taxon>Chelicerata</taxon>
        <taxon>Arachnida</taxon>
        <taxon>Araneae</taxon>
        <taxon>Araneomorphae</taxon>
        <taxon>Entelegynae</taxon>
        <taxon>Araneoidea</taxon>
        <taxon>Araneidae</taxon>
        <taxon>Caerostris</taxon>
    </lineage>
</organism>
<dbReference type="Proteomes" id="UP001054945">
    <property type="component" value="Unassembled WGS sequence"/>
</dbReference>
<comment type="caution">
    <text evidence="1">The sequence shown here is derived from an EMBL/GenBank/DDBJ whole genome shotgun (WGS) entry which is preliminary data.</text>
</comment>
<evidence type="ECO:0000313" key="2">
    <source>
        <dbReference type="Proteomes" id="UP001054945"/>
    </source>
</evidence>
<name>A0AAV4SEQ2_CAEEX</name>
<protein>
    <submittedName>
        <fullName evidence="1">Uncharacterized protein</fullName>
    </submittedName>
</protein>
<sequence length="104" mass="11498">MTSNRIGKEKEIGLKEKKEIPELCKNIRKTGLGEGRGVGGGQTKVETQKGTLYASLDHRVALFLTMNFKLVPAFIALGHENLEMGKSLCKHGQPFFISLVARKK</sequence>
<gene>
    <name evidence="1" type="ORF">CEXT_248561</name>
</gene>
<reference evidence="1 2" key="1">
    <citation type="submission" date="2021-06" db="EMBL/GenBank/DDBJ databases">
        <title>Caerostris extrusa draft genome.</title>
        <authorList>
            <person name="Kono N."/>
            <person name="Arakawa K."/>
        </authorList>
    </citation>
    <scope>NUCLEOTIDE SEQUENCE [LARGE SCALE GENOMIC DNA]</scope>
</reference>